<sequence>MFNPHGWATSNNSLTRDGIGGTAGLAHPSTGYMVARTLALAQILAESIVEYLGSTRWITQQWTRSHPLYHRVWNGLWPLERRLTREYYTFGMETLLKLDLNGTRSFFCAFFDLNPEYWHGFLSLFGHSSNSSRTDIVTKCPASLAKMMVVGECGERSGVYWWRRVEKVVVERRRYGSVMVMEEVEWNMEKKRLNH</sequence>
<reference evidence="1" key="1">
    <citation type="journal article" date="2022" name="Int. J. Mol. Sci.">
        <title>Draft Genome of Tanacetum Coccineum: Genomic Comparison of Closely Related Tanacetum-Family Plants.</title>
        <authorList>
            <person name="Yamashiro T."/>
            <person name="Shiraishi A."/>
            <person name="Nakayama K."/>
            <person name="Satake H."/>
        </authorList>
    </citation>
    <scope>NUCLEOTIDE SEQUENCE</scope>
</reference>
<evidence type="ECO:0000313" key="2">
    <source>
        <dbReference type="Proteomes" id="UP001151760"/>
    </source>
</evidence>
<evidence type="ECO:0000313" key="1">
    <source>
        <dbReference type="EMBL" id="GJT74151.1"/>
    </source>
</evidence>
<reference evidence="1" key="2">
    <citation type="submission" date="2022-01" db="EMBL/GenBank/DDBJ databases">
        <authorList>
            <person name="Yamashiro T."/>
            <person name="Shiraishi A."/>
            <person name="Satake H."/>
            <person name="Nakayama K."/>
        </authorList>
    </citation>
    <scope>NUCLEOTIDE SEQUENCE</scope>
</reference>
<protein>
    <submittedName>
        <fullName evidence="1">Capsanthin/capsorubin synthase, chromoplastic-like protein</fullName>
    </submittedName>
</protein>
<gene>
    <name evidence="1" type="ORF">Tco_1040876</name>
</gene>
<dbReference type="SUPFAM" id="SSF51905">
    <property type="entry name" value="FAD/NAD(P)-binding domain"/>
    <property type="match status" value="1"/>
</dbReference>
<organism evidence="1 2">
    <name type="scientific">Tanacetum coccineum</name>
    <dbReference type="NCBI Taxonomy" id="301880"/>
    <lineage>
        <taxon>Eukaryota</taxon>
        <taxon>Viridiplantae</taxon>
        <taxon>Streptophyta</taxon>
        <taxon>Embryophyta</taxon>
        <taxon>Tracheophyta</taxon>
        <taxon>Spermatophyta</taxon>
        <taxon>Magnoliopsida</taxon>
        <taxon>eudicotyledons</taxon>
        <taxon>Gunneridae</taxon>
        <taxon>Pentapetalae</taxon>
        <taxon>asterids</taxon>
        <taxon>campanulids</taxon>
        <taxon>Asterales</taxon>
        <taxon>Asteraceae</taxon>
        <taxon>Asteroideae</taxon>
        <taxon>Anthemideae</taxon>
        <taxon>Anthemidinae</taxon>
        <taxon>Tanacetum</taxon>
    </lineage>
</organism>
<name>A0ABQ5GF81_9ASTR</name>
<proteinExistence type="predicted"/>
<keyword evidence="2" id="KW-1185">Reference proteome</keyword>
<accession>A0ABQ5GF81</accession>
<dbReference type="PANTHER" id="PTHR39757">
    <property type="match status" value="1"/>
</dbReference>
<dbReference type="PANTHER" id="PTHR39757:SF9">
    <property type="entry name" value="CAPSANTHIN_CAPSORUBIN SYNTHASE, CHROMOPLAST PROTEIN"/>
    <property type="match status" value="1"/>
</dbReference>
<dbReference type="Pfam" id="PF05834">
    <property type="entry name" value="Lycopene_cycl"/>
    <property type="match status" value="1"/>
</dbReference>
<comment type="caution">
    <text evidence="1">The sequence shown here is derived from an EMBL/GenBank/DDBJ whole genome shotgun (WGS) entry which is preliminary data.</text>
</comment>
<dbReference type="Proteomes" id="UP001151760">
    <property type="component" value="Unassembled WGS sequence"/>
</dbReference>
<dbReference type="EMBL" id="BQNB010018416">
    <property type="protein sequence ID" value="GJT74151.1"/>
    <property type="molecule type" value="Genomic_DNA"/>
</dbReference>
<dbReference type="InterPro" id="IPR036188">
    <property type="entry name" value="FAD/NAD-bd_sf"/>
</dbReference>